<gene>
    <name evidence="1" type="ORF">LCGC14_2663160</name>
</gene>
<name>A0A0F9CIB3_9ZZZZ</name>
<comment type="caution">
    <text evidence="1">The sequence shown here is derived from an EMBL/GenBank/DDBJ whole genome shotgun (WGS) entry which is preliminary data.</text>
</comment>
<organism evidence="1">
    <name type="scientific">marine sediment metagenome</name>
    <dbReference type="NCBI Taxonomy" id="412755"/>
    <lineage>
        <taxon>unclassified sequences</taxon>
        <taxon>metagenomes</taxon>
        <taxon>ecological metagenomes</taxon>
    </lineage>
</organism>
<accession>A0A0F9CIB3</accession>
<reference evidence="1" key="1">
    <citation type="journal article" date="2015" name="Nature">
        <title>Complex archaea that bridge the gap between prokaryotes and eukaryotes.</title>
        <authorList>
            <person name="Spang A."/>
            <person name="Saw J.H."/>
            <person name="Jorgensen S.L."/>
            <person name="Zaremba-Niedzwiedzka K."/>
            <person name="Martijn J."/>
            <person name="Lind A.E."/>
            <person name="van Eijk R."/>
            <person name="Schleper C."/>
            <person name="Guy L."/>
            <person name="Ettema T.J."/>
        </authorList>
    </citation>
    <scope>NUCLEOTIDE SEQUENCE</scope>
</reference>
<protein>
    <submittedName>
        <fullName evidence="1">Uncharacterized protein</fullName>
    </submittedName>
</protein>
<sequence>VLKLSEAPLECGQLWLGFEKAVEGYTTDRIYTLAIKGQKIYHLPLEFQKDNKIVRVWVKFPEKMFEWVGN</sequence>
<feature type="non-terminal residue" evidence="1">
    <location>
        <position position="1"/>
    </location>
</feature>
<dbReference type="EMBL" id="LAZR01046507">
    <property type="protein sequence ID" value="KKK96396.1"/>
    <property type="molecule type" value="Genomic_DNA"/>
</dbReference>
<proteinExistence type="predicted"/>
<evidence type="ECO:0000313" key="1">
    <source>
        <dbReference type="EMBL" id="KKK96396.1"/>
    </source>
</evidence>
<dbReference type="AlphaFoldDB" id="A0A0F9CIB3"/>